<dbReference type="PANTHER" id="PTHR46443">
    <property type="entry name" value="FCS-LIKE ZINC FINGER 8"/>
    <property type="match status" value="1"/>
</dbReference>
<protein>
    <submittedName>
        <fullName evidence="6">Protein MARD1-like isoform X1</fullName>
    </submittedName>
</protein>
<evidence type="ECO:0000313" key="6">
    <source>
        <dbReference type="EMBL" id="WOK99181.1"/>
    </source>
</evidence>
<evidence type="ECO:0000313" key="7">
    <source>
        <dbReference type="Proteomes" id="UP001327560"/>
    </source>
</evidence>
<feature type="compositionally biased region" description="Low complexity" evidence="4">
    <location>
        <begin position="15"/>
        <end position="26"/>
    </location>
</feature>
<keyword evidence="7" id="KW-1185">Reference proteome</keyword>
<dbReference type="InterPro" id="IPR044593">
    <property type="entry name" value="FLZ8/MARD1"/>
</dbReference>
<feature type="region of interest" description="Disordered" evidence="4">
    <location>
        <begin position="1"/>
        <end position="26"/>
    </location>
</feature>
<dbReference type="InterPro" id="IPR007650">
    <property type="entry name" value="Zf-FLZ_dom"/>
</dbReference>
<evidence type="ECO:0000256" key="4">
    <source>
        <dbReference type="SAM" id="MobiDB-lite"/>
    </source>
</evidence>
<feature type="domain" description="FLZ-type" evidence="5">
    <location>
        <begin position="244"/>
        <end position="285"/>
    </location>
</feature>
<dbReference type="Pfam" id="PF04570">
    <property type="entry name" value="zf-FLZ"/>
    <property type="match status" value="1"/>
</dbReference>
<dbReference type="AlphaFoldDB" id="A0AAQ3JZH2"/>
<dbReference type="GO" id="GO:0046872">
    <property type="term" value="F:metal ion binding"/>
    <property type="evidence" value="ECO:0007669"/>
    <property type="project" value="UniProtKB-KW"/>
</dbReference>
<proteinExistence type="inferred from homology"/>
<dbReference type="PROSITE" id="PS51795">
    <property type="entry name" value="ZF_FLZ"/>
    <property type="match status" value="1"/>
</dbReference>
<reference evidence="6 7" key="1">
    <citation type="submission" date="2023-10" db="EMBL/GenBank/DDBJ databases">
        <title>Chromosome-scale genome assembly provides insights into flower coloration mechanisms of Canna indica.</title>
        <authorList>
            <person name="Li C."/>
        </authorList>
    </citation>
    <scope>NUCLEOTIDE SEQUENCE [LARGE SCALE GENOMIC DNA]</scope>
    <source>
        <tissue evidence="6">Flower</tissue>
    </source>
</reference>
<keyword evidence="2" id="KW-0479">Metal-binding</keyword>
<dbReference type="PANTHER" id="PTHR46443:SF3">
    <property type="entry name" value="PROTEIN MARD1"/>
    <property type="match status" value="1"/>
</dbReference>
<evidence type="ECO:0000259" key="5">
    <source>
        <dbReference type="PROSITE" id="PS51795"/>
    </source>
</evidence>
<feature type="zinc finger region" description="FLZ-type" evidence="3">
    <location>
        <begin position="244"/>
        <end position="285"/>
    </location>
</feature>
<dbReference type="Proteomes" id="UP001327560">
    <property type="component" value="Chromosome 2"/>
</dbReference>
<comment type="similarity">
    <text evidence="1">Belongs to the FLZ family.</text>
</comment>
<name>A0AAQ3JZH2_9LILI</name>
<evidence type="ECO:0000256" key="1">
    <source>
        <dbReference type="ARBA" id="ARBA00009374"/>
    </source>
</evidence>
<organism evidence="6 7">
    <name type="scientific">Canna indica</name>
    <name type="common">Indian-shot</name>
    <dbReference type="NCBI Taxonomy" id="4628"/>
    <lineage>
        <taxon>Eukaryota</taxon>
        <taxon>Viridiplantae</taxon>
        <taxon>Streptophyta</taxon>
        <taxon>Embryophyta</taxon>
        <taxon>Tracheophyta</taxon>
        <taxon>Spermatophyta</taxon>
        <taxon>Magnoliopsida</taxon>
        <taxon>Liliopsida</taxon>
        <taxon>Zingiberales</taxon>
        <taxon>Cannaceae</taxon>
        <taxon>Canna</taxon>
    </lineage>
</organism>
<accession>A0AAQ3JZH2</accession>
<dbReference type="EMBL" id="CP136891">
    <property type="protein sequence ID" value="WOK99181.1"/>
    <property type="molecule type" value="Genomic_DNA"/>
</dbReference>
<evidence type="ECO:0000256" key="3">
    <source>
        <dbReference type="PROSITE-ProRule" id="PRU01131"/>
    </source>
</evidence>
<evidence type="ECO:0000256" key="2">
    <source>
        <dbReference type="ARBA" id="ARBA00022723"/>
    </source>
</evidence>
<gene>
    <name evidence="6" type="ORF">Cni_G07893</name>
</gene>
<sequence length="285" mass="31085">MLKERSKAVSSKQRPMSSPPSLSSPISASLFTSPRLFVGFSPKAITDPETGASPTSILETKPSSAIRNPFFPTANRSSQIPQQTGVPRAIGLGLLDVLANEDSISTTCKPERRVVVFGSQLKIQVPSPPTESGSILNTTYEESLNSPIEFAMEATNSQLALYSPTQRSPGLAMLNSSPRVLTGCLPPSKMEQSEDYTCVILHGPNPKTTHIYDNCIIESCSNECSTSMKETGYTNDQITCAADDFSSFCYGCRKKINPKEDIYMSRGEKAFCSRECSYEELMSEE</sequence>